<evidence type="ECO:0000313" key="4">
    <source>
        <dbReference type="Proteomes" id="UP000094580"/>
    </source>
</evidence>
<proteinExistence type="predicted"/>
<evidence type="ECO:0000259" key="2">
    <source>
        <dbReference type="Pfam" id="PF13427"/>
    </source>
</evidence>
<dbReference type="SUPFAM" id="SSF81301">
    <property type="entry name" value="Nucleotidyltransferase"/>
    <property type="match status" value="1"/>
</dbReference>
<dbReference type="Proteomes" id="UP000094580">
    <property type="component" value="Unassembled WGS sequence"/>
</dbReference>
<name>A0ABX2ZKJ2_9BACI</name>
<reference evidence="3 4" key="1">
    <citation type="submission" date="2016-07" db="EMBL/GenBank/DDBJ databases">
        <authorList>
            <person name="Townsley L."/>
            <person name="Shank E.A."/>
        </authorList>
    </citation>
    <scope>NUCLEOTIDE SEQUENCE [LARGE SCALE GENOMIC DNA]</scope>
    <source>
        <strain evidence="3 4">CH01</strain>
    </source>
</reference>
<dbReference type="InterPro" id="IPR043519">
    <property type="entry name" value="NT_sf"/>
</dbReference>
<accession>A0ABX2ZKJ2</accession>
<dbReference type="RefSeq" id="WP_069035100.1">
    <property type="nucleotide sequence ID" value="NZ_MDKC01000035.1"/>
</dbReference>
<sequence length="269" mass="31745">MKEIPKEINVVLDTYFHYLDVKLPNLIHSFYLYGSITLGAFKNGFSDIDFIAVVKRKVSDDDLIILKEIHKDVHRKFPNSILDGWYILNEDIESLNEEGNLCIRFNDGKFQGLHKFKINSIDAFQLKKYGIAVRGLNIDHVDISVNWDTIQTNMRDNLNSYWLSWLKNSKKFPTVKYLSLFVSLRSIEWGILGVSRLYYTFKEKDITSKVGAGEYVLEAVPKRWHKIIKESMRLRTDNKKSYYKSIFTRRKDAIDYMEFMIKECNKLIR</sequence>
<feature type="domain" description="Adenylyltransferase AadA C-terminal" evidence="2">
    <location>
        <begin position="191"/>
        <end position="249"/>
    </location>
</feature>
<organism evidence="3 4">
    <name type="scientific">Gottfriedia luciferensis</name>
    <dbReference type="NCBI Taxonomy" id="178774"/>
    <lineage>
        <taxon>Bacteria</taxon>
        <taxon>Bacillati</taxon>
        <taxon>Bacillota</taxon>
        <taxon>Bacilli</taxon>
        <taxon>Bacillales</taxon>
        <taxon>Bacillaceae</taxon>
        <taxon>Gottfriedia</taxon>
    </lineage>
</organism>
<dbReference type="EMBL" id="MDKC01000035">
    <property type="protein sequence ID" value="ODG90216.1"/>
    <property type="molecule type" value="Genomic_DNA"/>
</dbReference>
<keyword evidence="4" id="KW-1185">Reference proteome</keyword>
<protein>
    <recommendedName>
        <fullName evidence="2">Adenylyltransferase AadA C-terminal domain-containing protein</fullName>
    </recommendedName>
</protein>
<gene>
    <name evidence="3" type="ORF">BED47_12855</name>
</gene>
<dbReference type="Pfam" id="PF13427">
    <property type="entry name" value="AadA_C"/>
    <property type="match status" value="1"/>
</dbReference>
<comment type="caution">
    <text evidence="3">The sequence shown here is derived from an EMBL/GenBank/DDBJ whole genome shotgun (WGS) entry which is preliminary data.</text>
</comment>
<evidence type="ECO:0000313" key="3">
    <source>
        <dbReference type="EMBL" id="ODG90216.1"/>
    </source>
</evidence>
<dbReference type="InterPro" id="IPR025184">
    <property type="entry name" value="AadA_C"/>
</dbReference>
<keyword evidence="1" id="KW-0808">Transferase</keyword>
<evidence type="ECO:0000256" key="1">
    <source>
        <dbReference type="ARBA" id="ARBA00022679"/>
    </source>
</evidence>